<evidence type="ECO:0000313" key="3">
    <source>
        <dbReference type="EMBL" id="PIA14311.1"/>
    </source>
</evidence>
<name>A0A2G5B5N2_COERN</name>
<feature type="region of interest" description="Disordered" evidence="1">
    <location>
        <begin position="30"/>
        <end position="60"/>
    </location>
</feature>
<feature type="signal peptide" evidence="2">
    <location>
        <begin position="1"/>
        <end position="27"/>
    </location>
</feature>
<evidence type="ECO:0000256" key="1">
    <source>
        <dbReference type="SAM" id="MobiDB-lite"/>
    </source>
</evidence>
<keyword evidence="4" id="KW-1185">Reference proteome</keyword>
<gene>
    <name evidence="3" type="ORF">COEREDRAFT_10509</name>
</gene>
<protein>
    <submittedName>
        <fullName evidence="3">Uncharacterized protein</fullName>
    </submittedName>
</protein>
<accession>A0A2G5B5N2</accession>
<feature type="compositionally biased region" description="Polar residues" evidence="1">
    <location>
        <begin position="40"/>
        <end position="58"/>
    </location>
</feature>
<sequence length="102" mass="10907">MSLPTLPIHSISALYLILVLLAICAHAQQPQQTEPQAQPFTASMETTYRPQATSSGTLEYNPIPLTPDLGQIANSIAAQPSVAAAMRQAKNDGGFESTRDEL</sequence>
<organism evidence="3 4">
    <name type="scientific">Coemansia reversa (strain ATCC 12441 / NRRL 1564)</name>
    <dbReference type="NCBI Taxonomy" id="763665"/>
    <lineage>
        <taxon>Eukaryota</taxon>
        <taxon>Fungi</taxon>
        <taxon>Fungi incertae sedis</taxon>
        <taxon>Zoopagomycota</taxon>
        <taxon>Kickxellomycotina</taxon>
        <taxon>Kickxellomycetes</taxon>
        <taxon>Kickxellales</taxon>
        <taxon>Kickxellaceae</taxon>
        <taxon>Coemansia</taxon>
    </lineage>
</organism>
<evidence type="ECO:0000256" key="2">
    <source>
        <dbReference type="SAM" id="SignalP"/>
    </source>
</evidence>
<proteinExistence type="predicted"/>
<dbReference type="Proteomes" id="UP000242474">
    <property type="component" value="Unassembled WGS sequence"/>
</dbReference>
<evidence type="ECO:0000313" key="4">
    <source>
        <dbReference type="Proteomes" id="UP000242474"/>
    </source>
</evidence>
<reference evidence="3 4" key="1">
    <citation type="journal article" date="2015" name="Genome Biol. Evol.">
        <title>Phylogenomic analyses indicate that early fungi evolved digesting cell walls of algal ancestors of land plants.</title>
        <authorList>
            <person name="Chang Y."/>
            <person name="Wang S."/>
            <person name="Sekimoto S."/>
            <person name="Aerts A.L."/>
            <person name="Choi C."/>
            <person name="Clum A."/>
            <person name="LaButti K.M."/>
            <person name="Lindquist E.A."/>
            <person name="Yee Ngan C."/>
            <person name="Ohm R.A."/>
            <person name="Salamov A.A."/>
            <person name="Grigoriev I.V."/>
            <person name="Spatafora J.W."/>
            <person name="Berbee M.L."/>
        </authorList>
    </citation>
    <scope>NUCLEOTIDE SEQUENCE [LARGE SCALE GENOMIC DNA]</scope>
    <source>
        <strain evidence="3 4">NRRL 1564</strain>
    </source>
</reference>
<dbReference type="EMBL" id="KZ303519">
    <property type="protein sequence ID" value="PIA14311.1"/>
    <property type="molecule type" value="Genomic_DNA"/>
</dbReference>
<keyword evidence="2" id="KW-0732">Signal</keyword>
<dbReference type="AlphaFoldDB" id="A0A2G5B5N2"/>
<feature type="compositionally biased region" description="Low complexity" evidence="1">
    <location>
        <begin position="30"/>
        <end position="39"/>
    </location>
</feature>
<dbReference type="OrthoDB" id="5579696at2759"/>
<feature type="chain" id="PRO_5013592745" evidence="2">
    <location>
        <begin position="28"/>
        <end position="102"/>
    </location>
</feature>